<organism evidence="3 4">
    <name type="scientific">Roseivivax jejudonensis</name>
    <dbReference type="NCBI Taxonomy" id="1529041"/>
    <lineage>
        <taxon>Bacteria</taxon>
        <taxon>Pseudomonadati</taxon>
        <taxon>Pseudomonadota</taxon>
        <taxon>Alphaproteobacteria</taxon>
        <taxon>Rhodobacterales</taxon>
        <taxon>Roseobacteraceae</taxon>
        <taxon>Roseivivax</taxon>
    </lineage>
</organism>
<dbReference type="Pfam" id="PF13343">
    <property type="entry name" value="SBP_bac_6"/>
    <property type="match status" value="1"/>
</dbReference>
<dbReference type="Gene3D" id="3.40.190.10">
    <property type="entry name" value="Periplasmic binding protein-like II"/>
    <property type="match status" value="2"/>
</dbReference>
<evidence type="ECO:0000313" key="4">
    <source>
        <dbReference type="Proteomes" id="UP000193570"/>
    </source>
</evidence>
<dbReference type="SUPFAM" id="SSF53850">
    <property type="entry name" value="Periplasmic binding protein-like II"/>
    <property type="match status" value="1"/>
</dbReference>
<feature type="chain" id="PRO_5012259414" description="Bacterial extracellular solute-binding protein" evidence="2">
    <location>
        <begin position="20"/>
        <end position="351"/>
    </location>
</feature>
<keyword evidence="1 2" id="KW-0732">Signal</keyword>
<dbReference type="AlphaFoldDB" id="A0A1X6Y7F6"/>
<sequence length="351" mass="37948">MILRLALCLGFVAGTGATAQELSERLGPPDAAQEMRVRSTTDLAVLRPVLESFLDARPDTAIVYEQWLSNNLYRRSLADCEQGPPGADLVISSAVHQLVEFVNRACAASYVSEETASLPAALSWRDELWGITREPAVIVYNRELVPTQDVPRSRFDLLDILRNRSERYAGRVATYDIEASGLGFLFAYADSLEATTFGGLLESFGRTGAVATCCSAEIMNGVLSGRYLIGYNILGSYAFDLAEENPQLGIVAPADYTLILARGAVIPRNAENAALAAGLVDYMLSPAGTDGLRDAHLLTDLDGLIDKGAAAEAFGASQLRPIELSPKLLVASDRQKRSLFNDLWRNAFPGQ</sequence>
<protein>
    <recommendedName>
        <fullName evidence="5">Bacterial extracellular solute-binding protein</fullName>
    </recommendedName>
</protein>
<gene>
    <name evidence="3" type="ORF">ROJ8625_00358</name>
</gene>
<keyword evidence="4" id="KW-1185">Reference proteome</keyword>
<name>A0A1X6Y7F6_9RHOB</name>
<feature type="signal peptide" evidence="2">
    <location>
        <begin position="1"/>
        <end position="19"/>
    </location>
</feature>
<evidence type="ECO:0000256" key="1">
    <source>
        <dbReference type="ARBA" id="ARBA00022729"/>
    </source>
</evidence>
<dbReference type="PANTHER" id="PTHR30006:SF25">
    <property type="entry name" value="PHOSPHOGLYCERATE TRANSPORT REGULATORY PROTEIN PGTC"/>
    <property type="match status" value="1"/>
</dbReference>
<dbReference type="Proteomes" id="UP000193570">
    <property type="component" value="Unassembled WGS sequence"/>
</dbReference>
<dbReference type="GO" id="GO:0030288">
    <property type="term" value="C:outer membrane-bounded periplasmic space"/>
    <property type="evidence" value="ECO:0007669"/>
    <property type="project" value="TreeGrafter"/>
</dbReference>
<evidence type="ECO:0008006" key="5">
    <source>
        <dbReference type="Google" id="ProtNLM"/>
    </source>
</evidence>
<evidence type="ECO:0000256" key="2">
    <source>
        <dbReference type="SAM" id="SignalP"/>
    </source>
</evidence>
<reference evidence="3 4" key="1">
    <citation type="submission" date="2017-03" db="EMBL/GenBank/DDBJ databases">
        <authorList>
            <person name="Afonso C.L."/>
            <person name="Miller P.J."/>
            <person name="Scott M.A."/>
            <person name="Spackman E."/>
            <person name="Goraichik I."/>
            <person name="Dimitrov K.M."/>
            <person name="Suarez D.L."/>
            <person name="Swayne D.E."/>
        </authorList>
    </citation>
    <scope>NUCLEOTIDE SEQUENCE [LARGE SCALE GENOMIC DNA]</scope>
    <source>
        <strain evidence="3 4">CECT 8625</strain>
    </source>
</reference>
<dbReference type="EMBL" id="FWFK01000001">
    <property type="protein sequence ID" value="SLN12778.1"/>
    <property type="molecule type" value="Genomic_DNA"/>
</dbReference>
<proteinExistence type="predicted"/>
<accession>A0A1X6Y7F6</accession>
<dbReference type="PANTHER" id="PTHR30006">
    <property type="entry name" value="THIAMINE-BINDING PERIPLASMIC PROTEIN-RELATED"/>
    <property type="match status" value="1"/>
</dbReference>
<evidence type="ECO:0000313" key="3">
    <source>
        <dbReference type="EMBL" id="SLN12778.1"/>
    </source>
</evidence>
<dbReference type="RefSeq" id="WP_234984137.1">
    <property type="nucleotide sequence ID" value="NZ_FWFK01000001.1"/>
</dbReference>